<dbReference type="EMBL" id="RBXP01000018">
    <property type="protein sequence ID" value="RKT50335.1"/>
    <property type="molecule type" value="Genomic_DNA"/>
</dbReference>
<evidence type="ECO:0000313" key="6">
    <source>
        <dbReference type="Proteomes" id="UP000270626"/>
    </source>
</evidence>
<dbReference type="RefSeq" id="WP_121459170.1">
    <property type="nucleotide sequence ID" value="NZ_JAANMQ010000004.1"/>
</dbReference>
<dbReference type="InterPro" id="IPR001310">
    <property type="entry name" value="Histidine_triad_HIT"/>
</dbReference>
<feature type="active site" description="Tele-AMP-histidine intermediate" evidence="1">
    <location>
        <position position="99"/>
    </location>
</feature>
<evidence type="ECO:0000313" key="5">
    <source>
        <dbReference type="EMBL" id="RKT50335.1"/>
    </source>
</evidence>
<feature type="domain" description="HIT" evidence="4">
    <location>
        <begin position="5"/>
        <end position="114"/>
    </location>
</feature>
<evidence type="ECO:0000256" key="1">
    <source>
        <dbReference type="PIRSR" id="PIRSR601310-1"/>
    </source>
</evidence>
<dbReference type="CDD" id="cd01276">
    <property type="entry name" value="PKCI_related"/>
    <property type="match status" value="1"/>
</dbReference>
<reference evidence="5 6" key="1">
    <citation type="submission" date="2018-10" db="EMBL/GenBank/DDBJ databases">
        <title>Genomic Encyclopedia of Type Strains, Phase IV (KMG-IV): sequencing the most valuable type-strain genomes for metagenomic binning, comparative biology and taxonomic classification.</title>
        <authorList>
            <person name="Goeker M."/>
        </authorList>
    </citation>
    <scope>NUCLEOTIDE SEQUENCE [LARGE SCALE GENOMIC DNA]</scope>
    <source>
        <strain evidence="5 6">DSM 23841</strain>
    </source>
</reference>
<dbReference type="Proteomes" id="UP000270626">
    <property type="component" value="Unassembled WGS sequence"/>
</dbReference>
<dbReference type="Gene3D" id="3.30.428.10">
    <property type="entry name" value="HIT-like"/>
    <property type="match status" value="1"/>
</dbReference>
<organism evidence="5 6">
    <name type="scientific">Azonexus fungiphilus</name>
    <dbReference type="NCBI Taxonomy" id="146940"/>
    <lineage>
        <taxon>Bacteria</taxon>
        <taxon>Pseudomonadati</taxon>
        <taxon>Pseudomonadota</taxon>
        <taxon>Betaproteobacteria</taxon>
        <taxon>Rhodocyclales</taxon>
        <taxon>Azonexaceae</taxon>
        <taxon>Azonexus</taxon>
    </lineage>
</organism>
<dbReference type="PROSITE" id="PS00892">
    <property type="entry name" value="HIT_1"/>
    <property type="match status" value="1"/>
</dbReference>
<accession>A0A495VPR1</accession>
<keyword evidence="6" id="KW-1185">Reference proteome</keyword>
<dbReference type="AlphaFoldDB" id="A0A495VPR1"/>
<comment type="caution">
    <text evidence="5">The sequence shown here is derived from an EMBL/GenBank/DDBJ whole genome shotgun (WGS) entry which is preliminary data.</text>
</comment>
<dbReference type="InterPro" id="IPR011146">
    <property type="entry name" value="HIT-like"/>
</dbReference>
<dbReference type="Pfam" id="PF01230">
    <property type="entry name" value="HIT"/>
    <property type="match status" value="1"/>
</dbReference>
<dbReference type="PANTHER" id="PTHR23089">
    <property type="entry name" value="HISTIDINE TRIAD HIT PROTEIN"/>
    <property type="match status" value="1"/>
</dbReference>
<evidence type="ECO:0000256" key="3">
    <source>
        <dbReference type="PROSITE-ProRule" id="PRU00464"/>
    </source>
</evidence>
<evidence type="ECO:0000259" key="4">
    <source>
        <dbReference type="PROSITE" id="PS51084"/>
    </source>
</evidence>
<feature type="short sequence motif" description="Histidine triad motif" evidence="2 3">
    <location>
        <begin position="97"/>
        <end position="101"/>
    </location>
</feature>
<dbReference type="PRINTS" id="PR00332">
    <property type="entry name" value="HISTRIAD"/>
</dbReference>
<protein>
    <submittedName>
        <fullName evidence="5">Histidine triad (HIT) family protein</fullName>
    </submittedName>
</protein>
<dbReference type="PROSITE" id="PS51084">
    <property type="entry name" value="HIT_2"/>
    <property type="match status" value="1"/>
</dbReference>
<gene>
    <name evidence="5" type="ORF">DFR40_2891</name>
</gene>
<evidence type="ECO:0000256" key="2">
    <source>
        <dbReference type="PIRSR" id="PIRSR601310-3"/>
    </source>
</evidence>
<proteinExistence type="predicted"/>
<dbReference type="InterPro" id="IPR019808">
    <property type="entry name" value="Histidine_triad_CS"/>
</dbReference>
<dbReference type="InterPro" id="IPR036265">
    <property type="entry name" value="HIT-like_sf"/>
</dbReference>
<dbReference type="SUPFAM" id="SSF54197">
    <property type="entry name" value="HIT-like"/>
    <property type="match status" value="1"/>
</dbReference>
<sequence>MSDCLFCKIVAGQIPAQKVYEDELVLAFRDIHPQRPVHILVIPKKHITSLATAAADDAGVLGRMLVKANEIAVAEGSPGGFRVIINTGEIGQQEVPHLHMHIVGGPQPVGPMLKRI</sequence>
<dbReference type="GO" id="GO:0003824">
    <property type="term" value="F:catalytic activity"/>
    <property type="evidence" value="ECO:0007669"/>
    <property type="project" value="InterPro"/>
</dbReference>
<dbReference type="OrthoDB" id="9784774at2"/>
<name>A0A495VPR1_9RHOO</name>